<dbReference type="SUPFAM" id="SSF53448">
    <property type="entry name" value="Nucleotide-diphospho-sugar transferases"/>
    <property type="match status" value="1"/>
</dbReference>
<evidence type="ECO:0000313" key="2">
    <source>
        <dbReference type="Proteomes" id="UP000601099"/>
    </source>
</evidence>
<dbReference type="RefSeq" id="WP_196954716.1">
    <property type="nucleotide sequence ID" value="NZ_JADWYK010000004.1"/>
</dbReference>
<dbReference type="PANTHER" id="PTHR36529:SF1">
    <property type="entry name" value="GLYCOSYLTRANSFERASE"/>
    <property type="match status" value="1"/>
</dbReference>
<dbReference type="InterPro" id="IPR018641">
    <property type="entry name" value="Trfase_1_rSAM/seldom-assoc"/>
</dbReference>
<evidence type="ECO:0000313" key="1">
    <source>
        <dbReference type="EMBL" id="MBG8553697.1"/>
    </source>
</evidence>
<sequence length="202" mass="21467">MSSAPGHLLVFARYPELGKVKTRLAADIGPAAALAVYQELLIHTQAVAAPLPVAKTVWLVAPGPTADLSESWTDYELQLQPPGDLGARMHAAFAHAFAQGAGRVLIIGTDCPGLTTAHLQTALEALRTHDVVLGPAADGGYYLLGLTRLYPELFADKPWSTATVRAETLRDAAGLGLRVHLLPELHDVDTAADLARWRNPSA</sequence>
<name>A0ABS0L2U6_9BACT</name>
<protein>
    <submittedName>
        <fullName evidence="1">TIGR04282 family arsenosugar biosynthesis glycosyltransferase</fullName>
    </submittedName>
</protein>
<dbReference type="Pfam" id="PF09837">
    <property type="entry name" value="DUF2064"/>
    <property type="match status" value="1"/>
</dbReference>
<dbReference type="NCBIfam" id="TIGR04282">
    <property type="entry name" value="glyco_like_cofC"/>
    <property type="match status" value="1"/>
</dbReference>
<dbReference type="InterPro" id="IPR029044">
    <property type="entry name" value="Nucleotide-diphossugar_trans"/>
</dbReference>
<accession>A0ABS0L2U6</accession>
<reference evidence="1 2" key="1">
    <citation type="submission" date="2020-11" db="EMBL/GenBank/DDBJ databases">
        <title>Hymenobacter sp.</title>
        <authorList>
            <person name="Kim M.K."/>
        </authorList>
    </citation>
    <scope>NUCLEOTIDE SEQUENCE [LARGE SCALE GENOMIC DNA]</scope>
    <source>
        <strain evidence="1 2">BT594</strain>
    </source>
</reference>
<comment type="caution">
    <text evidence="1">The sequence shown here is derived from an EMBL/GenBank/DDBJ whole genome shotgun (WGS) entry which is preliminary data.</text>
</comment>
<proteinExistence type="predicted"/>
<dbReference type="PANTHER" id="PTHR36529">
    <property type="entry name" value="SLL1095 PROTEIN"/>
    <property type="match status" value="1"/>
</dbReference>
<organism evidence="1 2">
    <name type="scientific">Hymenobacter guriensis</name>
    <dbReference type="NCBI Taxonomy" id="2793065"/>
    <lineage>
        <taxon>Bacteria</taxon>
        <taxon>Pseudomonadati</taxon>
        <taxon>Bacteroidota</taxon>
        <taxon>Cytophagia</taxon>
        <taxon>Cytophagales</taxon>
        <taxon>Hymenobacteraceae</taxon>
        <taxon>Hymenobacter</taxon>
    </lineage>
</organism>
<gene>
    <name evidence="1" type="ORF">I5L79_09070</name>
</gene>
<keyword evidence="2" id="KW-1185">Reference proteome</keyword>
<dbReference type="Gene3D" id="3.90.550.10">
    <property type="entry name" value="Spore Coat Polysaccharide Biosynthesis Protein SpsA, Chain A"/>
    <property type="match status" value="1"/>
</dbReference>
<dbReference type="EMBL" id="JADWYK010000004">
    <property type="protein sequence ID" value="MBG8553697.1"/>
    <property type="molecule type" value="Genomic_DNA"/>
</dbReference>
<dbReference type="Proteomes" id="UP000601099">
    <property type="component" value="Unassembled WGS sequence"/>
</dbReference>